<dbReference type="AlphaFoldDB" id="A0AA39CCE9"/>
<dbReference type="GO" id="GO:0005484">
    <property type="term" value="F:SNAP receptor activity"/>
    <property type="evidence" value="ECO:0007669"/>
    <property type="project" value="TreeGrafter"/>
</dbReference>
<gene>
    <name evidence="13" type="ORF">H2200_012390</name>
</gene>
<evidence type="ECO:0000256" key="8">
    <source>
        <dbReference type="ARBA" id="ARBA00022989"/>
    </source>
</evidence>
<dbReference type="GO" id="GO:0015031">
    <property type="term" value="P:protein transport"/>
    <property type="evidence" value="ECO:0007669"/>
    <property type="project" value="UniProtKB-KW"/>
</dbReference>
<keyword evidence="10" id="KW-0175">Coiled coil</keyword>
<keyword evidence="3" id="KW-0813">Transport</keyword>
<evidence type="ECO:0000256" key="2">
    <source>
        <dbReference type="ARBA" id="ARBA00007891"/>
    </source>
</evidence>
<feature type="region of interest" description="Disordered" evidence="11">
    <location>
        <begin position="175"/>
        <end position="247"/>
    </location>
</feature>
<protein>
    <recommendedName>
        <fullName evidence="15">Synaptobrevin</fullName>
    </recommendedName>
</protein>
<dbReference type="GO" id="GO:0006890">
    <property type="term" value="P:retrograde vesicle-mediated transport, Golgi to endoplasmic reticulum"/>
    <property type="evidence" value="ECO:0007669"/>
    <property type="project" value="TreeGrafter"/>
</dbReference>
<keyword evidence="8 12" id="KW-1133">Transmembrane helix</keyword>
<keyword evidence="14" id="KW-1185">Reference proteome</keyword>
<organism evidence="13 14">
    <name type="scientific">Cladophialophora chaetospira</name>
    <dbReference type="NCBI Taxonomy" id="386627"/>
    <lineage>
        <taxon>Eukaryota</taxon>
        <taxon>Fungi</taxon>
        <taxon>Dikarya</taxon>
        <taxon>Ascomycota</taxon>
        <taxon>Pezizomycotina</taxon>
        <taxon>Eurotiomycetes</taxon>
        <taxon>Chaetothyriomycetidae</taxon>
        <taxon>Chaetothyriales</taxon>
        <taxon>Herpotrichiellaceae</taxon>
        <taxon>Cladophialophora</taxon>
    </lineage>
</organism>
<keyword evidence="9 12" id="KW-0472">Membrane</keyword>
<feature type="compositionally biased region" description="Polar residues" evidence="11">
    <location>
        <begin position="237"/>
        <end position="247"/>
    </location>
</feature>
<evidence type="ECO:0000256" key="9">
    <source>
        <dbReference type="ARBA" id="ARBA00023136"/>
    </source>
</evidence>
<dbReference type="InterPro" id="IPR019150">
    <property type="entry name" value="Vesicle_transport_protein_Use1"/>
</dbReference>
<evidence type="ECO:0000256" key="4">
    <source>
        <dbReference type="ARBA" id="ARBA00022692"/>
    </source>
</evidence>
<evidence type="ECO:0000256" key="10">
    <source>
        <dbReference type="SAM" id="Coils"/>
    </source>
</evidence>
<dbReference type="EMBL" id="JAPDRK010000023">
    <property type="protein sequence ID" value="KAJ9603095.1"/>
    <property type="molecule type" value="Genomic_DNA"/>
</dbReference>
<comment type="similarity">
    <text evidence="2">Belongs to the USE1 family.</text>
</comment>
<sequence>MSLTTALRPVGLPFGAGLRRDNAAAESTSTRPFHHEVNYLNLHRTLIRYQHLVLLTPSPSSGVTTDLTPLQRQIQAELWSLLPYHRTKWLHNVEGARTLLLQLERKAQGIRVQRAKYEAVKDLAEKRAIIKRLRNRIEEIGREVETAGTADYQPPYRDDDTETIFDFLQKRAMSQGSTNLEEDRVEDAPLREGKPVTKVEEEPLHQDKKADKGTRDDLFGSSTLRQRGKGPAGANESGAQTSGFSNLPATERALLNTSRVHEDITGSLVNMAAQLKQEQRRLQFNLEQDKGILGRAMEGLDVSLSGMEAASKNMKFLTRMSEEEGWLGRLKLYAMIFGMWVVAFLLVFVCPKLRFG</sequence>
<proteinExistence type="inferred from homology"/>
<evidence type="ECO:0000256" key="5">
    <source>
        <dbReference type="ARBA" id="ARBA00022824"/>
    </source>
</evidence>
<accession>A0AA39CCE9</accession>
<dbReference type="GO" id="GO:0031201">
    <property type="term" value="C:SNARE complex"/>
    <property type="evidence" value="ECO:0007669"/>
    <property type="project" value="TreeGrafter"/>
</dbReference>
<evidence type="ECO:0000256" key="11">
    <source>
        <dbReference type="SAM" id="MobiDB-lite"/>
    </source>
</evidence>
<keyword evidence="6" id="KW-0931">ER-Golgi transport</keyword>
<keyword evidence="5" id="KW-0256">Endoplasmic reticulum</keyword>
<evidence type="ECO:0000256" key="3">
    <source>
        <dbReference type="ARBA" id="ARBA00022448"/>
    </source>
</evidence>
<evidence type="ECO:0000256" key="7">
    <source>
        <dbReference type="ARBA" id="ARBA00022927"/>
    </source>
</evidence>
<reference evidence="13" key="1">
    <citation type="submission" date="2022-10" db="EMBL/GenBank/DDBJ databases">
        <title>Culturing micro-colonial fungi from biological soil crusts in the Mojave desert and describing Neophaeococcomyces mojavensis, and introducing the new genera and species Taxawa tesnikishii.</title>
        <authorList>
            <person name="Kurbessoian T."/>
            <person name="Stajich J.E."/>
        </authorList>
    </citation>
    <scope>NUCLEOTIDE SEQUENCE</scope>
    <source>
        <strain evidence="13">TK_41</strain>
    </source>
</reference>
<evidence type="ECO:0000256" key="6">
    <source>
        <dbReference type="ARBA" id="ARBA00022892"/>
    </source>
</evidence>
<dbReference type="PANTHER" id="PTHR13050">
    <property type="entry name" value="USE1-LIKE PROTEIN"/>
    <property type="match status" value="1"/>
</dbReference>
<dbReference type="Proteomes" id="UP001172673">
    <property type="component" value="Unassembled WGS sequence"/>
</dbReference>
<evidence type="ECO:0000313" key="14">
    <source>
        <dbReference type="Proteomes" id="UP001172673"/>
    </source>
</evidence>
<feature type="coiled-coil region" evidence="10">
    <location>
        <begin position="123"/>
        <end position="150"/>
    </location>
</feature>
<feature type="compositionally biased region" description="Basic and acidic residues" evidence="11">
    <location>
        <begin position="186"/>
        <end position="218"/>
    </location>
</feature>
<evidence type="ECO:0000256" key="1">
    <source>
        <dbReference type="ARBA" id="ARBA00004163"/>
    </source>
</evidence>
<keyword evidence="7" id="KW-0653">Protein transport</keyword>
<evidence type="ECO:0000256" key="12">
    <source>
        <dbReference type="SAM" id="Phobius"/>
    </source>
</evidence>
<feature type="transmembrane region" description="Helical" evidence="12">
    <location>
        <begin position="332"/>
        <end position="350"/>
    </location>
</feature>
<evidence type="ECO:0000313" key="13">
    <source>
        <dbReference type="EMBL" id="KAJ9603095.1"/>
    </source>
</evidence>
<dbReference type="PANTHER" id="PTHR13050:SF7">
    <property type="entry name" value="VESICLE TRANSPORT PROTEIN USE1"/>
    <property type="match status" value="1"/>
</dbReference>
<evidence type="ECO:0008006" key="15">
    <source>
        <dbReference type="Google" id="ProtNLM"/>
    </source>
</evidence>
<keyword evidence="4 12" id="KW-0812">Transmembrane</keyword>
<name>A0AA39CCE9_9EURO</name>
<comment type="subcellular location">
    <subcellularLocation>
        <location evidence="1">Endoplasmic reticulum membrane</location>
        <topology evidence="1">Single-pass type IV membrane protein</topology>
    </subcellularLocation>
</comment>
<comment type="caution">
    <text evidence="13">The sequence shown here is derived from an EMBL/GenBank/DDBJ whole genome shotgun (WGS) entry which is preliminary data.</text>
</comment>
<dbReference type="GO" id="GO:0005789">
    <property type="term" value="C:endoplasmic reticulum membrane"/>
    <property type="evidence" value="ECO:0007669"/>
    <property type="project" value="UniProtKB-SubCell"/>
</dbReference>